<accession>A0A926QIS3</accession>
<name>A0A926QIS3_9BACL</name>
<protein>
    <submittedName>
        <fullName evidence="3">CapA family protein</fullName>
    </submittedName>
</protein>
<dbReference type="AlphaFoldDB" id="A0A926QIS3"/>
<dbReference type="InterPro" id="IPR052169">
    <property type="entry name" value="CW_Biosynth-Accessory"/>
</dbReference>
<dbReference type="Pfam" id="PF09587">
    <property type="entry name" value="PGA_cap"/>
    <property type="match status" value="1"/>
</dbReference>
<dbReference type="SMART" id="SM00854">
    <property type="entry name" value="PGA_cap"/>
    <property type="match status" value="1"/>
</dbReference>
<dbReference type="EMBL" id="JACVVD010000003">
    <property type="protein sequence ID" value="MBD0380815.1"/>
    <property type="molecule type" value="Genomic_DNA"/>
</dbReference>
<dbReference type="Proteomes" id="UP000650466">
    <property type="component" value="Unassembled WGS sequence"/>
</dbReference>
<dbReference type="RefSeq" id="WP_188174577.1">
    <property type="nucleotide sequence ID" value="NZ_JACVVD010000003.1"/>
</dbReference>
<sequence length="352" mass="40192">MTEIKIAAVGDLLINGKICMSVKQKGKNTYNFDYLFEEVAPQLQEADLTLGNLEIPLKGNRAFIKKRNPKTGCPLFNAPEELAAALKRNGFDVLSTANNHCLDNGMDGLLRTLEVLDENHLAHTGTFASRDQSKQFLIMDVKGIKVGILSYTQGTNRIAIPKDALWSINLINEDKMIKDLAEIKPLTDLIIVSLHFGNEYHKKPDQKQKKLVKTLFQYGADIILGSHPHVLQPLIRTKSNKIAIFSLGNFISIRLRNNPYTNNGLILQLRVKKEECSRAIITEVDWVPTWTLRRFKKGTASYRILPNLQKEIQLQNFREDIPLIDKKMMEKMHAYTSSLLKRRKPVLRKKYQ</sequence>
<dbReference type="PANTHER" id="PTHR33393">
    <property type="entry name" value="POLYGLUTAMINE SYNTHESIS ACCESSORY PROTEIN RV0574C-RELATED"/>
    <property type="match status" value="1"/>
</dbReference>
<reference evidence="3" key="1">
    <citation type="submission" date="2020-09" db="EMBL/GenBank/DDBJ databases">
        <title>Draft Genome Sequence of Paenibacillus sp. WST5.</title>
        <authorList>
            <person name="Bao Z."/>
        </authorList>
    </citation>
    <scope>NUCLEOTIDE SEQUENCE</scope>
    <source>
        <strain evidence="3">WST5</strain>
    </source>
</reference>
<keyword evidence="4" id="KW-1185">Reference proteome</keyword>
<comment type="caution">
    <text evidence="3">The sequence shown here is derived from an EMBL/GenBank/DDBJ whole genome shotgun (WGS) entry which is preliminary data.</text>
</comment>
<evidence type="ECO:0000313" key="3">
    <source>
        <dbReference type="EMBL" id="MBD0380815.1"/>
    </source>
</evidence>
<dbReference type="InterPro" id="IPR029052">
    <property type="entry name" value="Metallo-depent_PP-like"/>
</dbReference>
<organism evidence="3 4">
    <name type="scientific">Paenibacillus sedimenti</name>
    <dbReference type="NCBI Taxonomy" id="2770274"/>
    <lineage>
        <taxon>Bacteria</taxon>
        <taxon>Bacillati</taxon>
        <taxon>Bacillota</taxon>
        <taxon>Bacilli</taxon>
        <taxon>Bacillales</taxon>
        <taxon>Paenibacillaceae</taxon>
        <taxon>Paenibacillus</taxon>
    </lineage>
</organism>
<dbReference type="CDD" id="cd07381">
    <property type="entry name" value="MPP_CapA"/>
    <property type="match status" value="1"/>
</dbReference>
<evidence type="ECO:0000259" key="2">
    <source>
        <dbReference type="SMART" id="SM00854"/>
    </source>
</evidence>
<dbReference type="SUPFAM" id="SSF56300">
    <property type="entry name" value="Metallo-dependent phosphatases"/>
    <property type="match status" value="1"/>
</dbReference>
<dbReference type="InterPro" id="IPR019079">
    <property type="entry name" value="Capsule_synth_CapA"/>
</dbReference>
<dbReference type="PANTHER" id="PTHR33393:SF12">
    <property type="entry name" value="CAPSULE BIOSYNTHESIS PROTEIN CAPA"/>
    <property type="match status" value="1"/>
</dbReference>
<dbReference type="Gene3D" id="3.60.21.10">
    <property type="match status" value="1"/>
</dbReference>
<gene>
    <name evidence="3" type="ORF">ICC18_11860</name>
</gene>
<comment type="similarity">
    <text evidence="1">Belongs to the CapA family.</text>
</comment>
<evidence type="ECO:0000256" key="1">
    <source>
        <dbReference type="ARBA" id="ARBA00005662"/>
    </source>
</evidence>
<evidence type="ECO:0000313" key="4">
    <source>
        <dbReference type="Proteomes" id="UP000650466"/>
    </source>
</evidence>
<feature type="domain" description="Capsule synthesis protein CapA" evidence="2">
    <location>
        <begin position="5"/>
        <end position="254"/>
    </location>
</feature>
<proteinExistence type="inferred from homology"/>